<protein>
    <submittedName>
        <fullName evidence="1">Uncharacterized protein</fullName>
    </submittedName>
</protein>
<name>A0AAJ0DLN5_9PEZI</name>
<reference evidence="1" key="1">
    <citation type="submission" date="2023-04" db="EMBL/GenBank/DDBJ databases">
        <title>Black Yeasts Isolated from many extreme environments.</title>
        <authorList>
            <person name="Coleine C."/>
            <person name="Stajich J.E."/>
            <person name="Selbmann L."/>
        </authorList>
    </citation>
    <scope>NUCLEOTIDE SEQUENCE</scope>
    <source>
        <strain evidence="1">CCFEE 5312</strain>
    </source>
</reference>
<keyword evidence="2" id="KW-1185">Reference proteome</keyword>
<evidence type="ECO:0000313" key="2">
    <source>
        <dbReference type="Proteomes" id="UP001271007"/>
    </source>
</evidence>
<dbReference type="Proteomes" id="UP001271007">
    <property type="component" value="Unassembled WGS sequence"/>
</dbReference>
<dbReference type="EMBL" id="JAWDJX010000020">
    <property type="protein sequence ID" value="KAK3052565.1"/>
    <property type="molecule type" value="Genomic_DNA"/>
</dbReference>
<proteinExistence type="predicted"/>
<sequence length="307" mass="34375">MESEIITFGSLSDLPAYRLSSSPFSHGDQDFTTVQRRTIPYEYYTECHTGSSTRSAPEVRGRAALRETRGFVAAICMKLASKTQVSLEDASEPFAQLQSPLFRLPAELRVHIYFMVLAAHPKPLIVDHTPAYHSAAPLDLVSVVCRPPSVGSAGYPRTITHRTATPLRKTCRRAHDELGAEVNFFFDDLGDWRCRGGQRRSSTPITKLEITFPASMPLDRTLEFNSPAWPPGSPLKKSVLESPDLERIIFLFKDPPPTGAKRHLSLGSRKFNDVREERQARARQEVVRNGVPIVFEDVPLGFWGEGR</sequence>
<dbReference type="AlphaFoldDB" id="A0AAJ0DLN5"/>
<accession>A0AAJ0DLN5</accession>
<evidence type="ECO:0000313" key="1">
    <source>
        <dbReference type="EMBL" id="KAK3052565.1"/>
    </source>
</evidence>
<comment type="caution">
    <text evidence="1">The sequence shown here is derived from an EMBL/GenBank/DDBJ whole genome shotgun (WGS) entry which is preliminary data.</text>
</comment>
<gene>
    <name evidence="1" type="ORF">LTR09_006420</name>
</gene>
<organism evidence="1 2">
    <name type="scientific">Extremus antarcticus</name>
    <dbReference type="NCBI Taxonomy" id="702011"/>
    <lineage>
        <taxon>Eukaryota</taxon>
        <taxon>Fungi</taxon>
        <taxon>Dikarya</taxon>
        <taxon>Ascomycota</taxon>
        <taxon>Pezizomycotina</taxon>
        <taxon>Dothideomycetes</taxon>
        <taxon>Dothideomycetidae</taxon>
        <taxon>Mycosphaerellales</taxon>
        <taxon>Extremaceae</taxon>
        <taxon>Extremus</taxon>
    </lineage>
</organism>